<sequence>MKSKWNNFLSLAISRSKVNYTLELINDIYDRAQIEYDNYNREAFWGDGWY</sequence>
<evidence type="ECO:0000313" key="1">
    <source>
        <dbReference type="EMBL" id="ENY69075.1"/>
    </source>
</evidence>
<dbReference type="Proteomes" id="UP000013220">
    <property type="component" value="Unassembled WGS sequence"/>
</dbReference>
<dbReference type="EMBL" id="AORH01000031">
    <property type="protein sequence ID" value="ENY69075.1"/>
    <property type="molecule type" value="Genomic_DNA"/>
</dbReference>
<dbReference type="AlphaFoldDB" id="N9TSL3"/>
<keyword evidence="2" id="KW-1185">Reference proteome</keyword>
<comment type="caution">
    <text evidence="1">The sequence shown here is derived from an EMBL/GenBank/DDBJ whole genome shotgun (WGS) entry which is preliminary data.</text>
</comment>
<name>N9TSL3_9BACT</name>
<dbReference type="PATRIC" id="fig|1188235.3.peg.556"/>
<dbReference type="STRING" id="1188235.MBVG_5400"/>
<protein>
    <submittedName>
        <fullName evidence="1">Uncharacterized protein</fullName>
    </submittedName>
</protein>
<organism evidence="1 2">
    <name type="scientific">Mycoplasmopsis bovigenitalium 51080</name>
    <dbReference type="NCBI Taxonomy" id="1188235"/>
    <lineage>
        <taxon>Bacteria</taxon>
        <taxon>Bacillati</taxon>
        <taxon>Mycoplasmatota</taxon>
        <taxon>Mycoplasmoidales</taxon>
        <taxon>Metamycoplasmataceae</taxon>
        <taxon>Mycoplasmopsis</taxon>
    </lineage>
</organism>
<evidence type="ECO:0000313" key="2">
    <source>
        <dbReference type="Proteomes" id="UP000013220"/>
    </source>
</evidence>
<gene>
    <name evidence="1" type="ORF">MBVG_5400</name>
</gene>
<accession>N9TSL3</accession>
<proteinExistence type="predicted"/>
<reference evidence="1 2" key="1">
    <citation type="journal article" date="2013" name="Genome Announc.">
        <title>Draft Genome Sequences of Mycoplasma alkalescens, Mycoplasma arginini, and Mycoplasma bovigenitalium, Three Species with Equivocal Pathogenic Status for Cattle.</title>
        <authorList>
            <person name="Manso-Silvan L."/>
            <person name="Tardy F."/>
            <person name="Baranowski E."/>
            <person name="Barre A."/>
            <person name="Blanchard A."/>
            <person name="Breton M."/>
            <person name="Couture C."/>
            <person name="Citti C."/>
            <person name="Dordet-Frisoni E."/>
            <person name="Dupuy V."/>
            <person name="Gaurivaud P."/>
            <person name="Jacob D."/>
            <person name="Lemaitre C."/>
            <person name="Nikolski M."/>
            <person name="Nouvel L.X."/>
            <person name="Poumarat F."/>
            <person name="Thebault P."/>
            <person name="Theil S."/>
            <person name="Thiaucourt F."/>
            <person name="Sirand-Pugnet P."/>
        </authorList>
    </citation>
    <scope>NUCLEOTIDE SEQUENCE [LARGE SCALE GENOMIC DNA]</scope>
    <source>
        <strain evidence="1 2">51080</strain>
    </source>
</reference>